<reference evidence="2 3" key="1">
    <citation type="journal article" date="2014" name="Int. J. Syst. Evol. Microbiol.">
        <title>Complete genome sequence of Corynebacterium casei LMG S-19264T (=DSM 44701T), isolated from a smear-ripened cheese.</title>
        <authorList>
            <consortium name="US DOE Joint Genome Institute (JGI-PGF)"/>
            <person name="Walter F."/>
            <person name="Albersmeier A."/>
            <person name="Kalinowski J."/>
            <person name="Ruckert C."/>
        </authorList>
    </citation>
    <scope>NUCLEOTIDE SEQUENCE [LARGE SCALE GENOMIC DNA]</scope>
    <source>
        <strain evidence="2 3">NBRC 110095</strain>
    </source>
</reference>
<comment type="caution">
    <text evidence="2">The sequence shown here is derived from an EMBL/GenBank/DDBJ whole genome shotgun (WGS) entry which is preliminary data.</text>
</comment>
<keyword evidence="1" id="KW-0472">Membrane</keyword>
<feature type="transmembrane region" description="Helical" evidence="1">
    <location>
        <begin position="122"/>
        <end position="142"/>
    </location>
</feature>
<keyword evidence="1" id="KW-0812">Transmembrane</keyword>
<protein>
    <submittedName>
        <fullName evidence="2">Uncharacterized protein</fullName>
    </submittedName>
</protein>
<keyword evidence="3" id="KW-1185">Reference proteome</keyword>
<evidence type="ECO:0000313" key="2">
    <source>
        <dbReference type="EMBL" id="GLS26170.1"/>
    </source>
</evidence>
<dbReference type="EMBL" id="BSPD01000039">
    <property type="protein sequence ID" value="GLS26170.1"/>
    <property type="molecule type" value="Genomic_DNA"/>
</dbReference>
<organism evidence="2 3">
    <name type="scientific">Marinibactrum halimedae</name>
    <dbReference type="NCBI Taxonomy" id="1444977"/>
    <lineage>
        <taxon>Bacteria</taxon>
        <taxon>Pseudomonadati</taxon>
        <taxon>Pseudomonadota</taxon>
        <taxon>Gammaproteobacteria</taxon>
        <taxon>Cellvibrionales</taxon>
        <taxon>Cellvibrionaceae</taxon>
        <taxon>Marinibactrum</taxon>
    </lineage>
</organism>
<sequence>MKRLLKNIHSDVRLSAIFYGVISSLMATVLWSYSWSILTWAGSYSFGWLKGFVDSRYAKAATLESTNYSYFLMIIFFVVIVIGWLEISGRIKKKLKENKQSNPPEEKPLNINSDTPSWASKVFLLVRVMVLFYLLNGLLYIAGEVTVLNVILDFKQHMRIITPYISQEKKDMMISSWSQMRGVDDYNKVYEELLSVAKDNNLTLYRNRTY</sequence>
<feature type="transmembrane region" description="Helical" evidence="1">
    <location>
        <begin position="68"/>
        <end position="87"/>
    </location>
</feature>
<gene>
    <name evidence="2" type="ORF">GCM10007877_18850</name>
</gene>
<name>A0AA37T9U6_9GAMM</name>
<accession>A0AA37T9U6</accession>
<keyword evidence="1" id="KW-1133">Transmembrane helix</keyword>
<evidence type="ECO:0000256" key="1">
    <source>
        <dbReference type="SAM" id="Phobius"/>
    </source>
</evidence>
<dbReference type="RefSeq" id="WP_232593068.1">
    <property type="nucleotide sequence ID" value="NZ_BSPD01000039.1"/>
</dbReference>
<dbReference type="AlphaFoldDB" id="A0AA37T9U6"/>
<evidence type="ECO:0000313" key="3">
    <source>
        <dbReference type="Proteomes" id="UP001156870"/>
    </source>
</evidence>
<feature type="transmembrane region" description="Helical" evidence="1">
    <location>
        <begin position="12"/>
        <end position="33"/>
    </location>
</feature>
<dbReference type="Proteomes" id="UP001156870">
    <property type="component" value="Unassembled WGS sequence"/>
</dbReference>
<proteinExistence type="predicted"/>